<comment type="caution">
    <text evidence="2">The sequence shown here is derived from an EMBL/GenBank/DDBJ whole genome shotgun (WGS) entry which is preliminary data.</text>
</comment>
<proteinExistence type="predicted"/>
<evidence type="ECO:0000313" key="2">
    <source>
        <dbReference type="EMBL" id="KRM15710.1"/>
    </source>
</evidence>
<evidence type="ECO:0000256" key="1">
    <source>
        <dbReference type="SAM" id="Phobius"/>
    </source>
</evidence>
<reference evidence="2 3" key="1">
    <citation type="journal article" date="2015" name="Genome Announc.">
        <title>Expanding the biotechnology potential of lactobacilli through comparative genomics of 213 strains and associated genera.</title>
        <authorList>
            <person name="Sun Z."/>
            <person name="Harris H.M."/>
            <person name="McCann A."/>
            <person name="Guo C."/>
            <person name="Argimon S."/>
            <person name="Zhang W."/>
            <person name="Yang X."/>
            <person name="Jeffery I.B."/>
            <person name="Cooney J.C."/>
            <person name="Kagawa T.F."/>
            <person name="Liu W."/>
            <person name="Song Y."/>
            <person name="Salvetti E."/>
            <person name="Wrobel A."/>
            <person name="Rasinkangas P."/>
            <person name="Parkhill J."/>
            <person name="Rea M.C."/>
            <person name="O'Sullivan O."/>
            <person name="Ritari J."/>
            <person name="Douillard F.P."/>
            <person name="Paul Ross R."/>
            <person name="Yang R."/>
            <person name="Briner A.E."/>
            <person name="Felis G.E."/>
            <person name="de Vos W.M."/>
            <person name="Barrangou R."/>
            <person name="Klaenhammer T.R."/>
            <person name="Caufield P.W."/>
            <person name="Cui Y."/>
            <person name="Zhang H."/>
            <person name="O'Toole P.W."/>
        </authorList>
    </citation>
    <scope>NUCLEOTIDE SEQUENCE [LARGE SCALE GENOMIC DNA]</scope>
    <source>
        <strain evidence="2 3">DSM 4864</strain>
    </source>
</reference>
<evidence type="ECO:0000313" key="3">
    <source>
        <dbReference type="Proteomes" id="UP000050973"/>
    </source>
</evidence>
<gene>
    <name evidence="2" type="ORF">FC49_GL001817</name>
</gene>
<accession>A0A0R1WCP0</accession>
<keyword evidence="1" id="KW-0472">Membrane</keyword>
<sequence>MAAWQKWWVTLLFLIPALIAGSGILLWYFQSEAAARLAINWLATPGGQLTLVVFAIYLIILAVGTIATAIFRPTTVKQLTIVRDGAYQVNIDRGAVEKSLRLSLAPYDLYNAAARVKMHRRHRQADVTITAMLSQRSDARHLRASLHHTIANDLKQQFNIDLRKLRVKLTPYDHQQKVAIV</sequence>
<organism evidence="2 3">
    <name type="scientific">Limosilactobacillus oris DSM 4864</name>
    <dbReference type="NCBI Taxonomy" id="1423779"/>
    <lineage>
        <taxon>Bacteria</taxon>
        <taxon>Bacillati</taxon>
        <taxon>Bacillota</taxon>
        <taxon>Bacilli</taxon>
        <taxon>Lactobacillales</taxon>
        <taxon>Lactobacillaceae</taxon>
        <taxon>Limosilactobacillus</taxon>
    </lineage>
</organism>
<dbReference type="Proteomes" id="UP000050973">
    <property type="component" value="Unassembled WGS sequence"/>
</dbReference>
<dbReference type="EMBL" id="AZGE01000008">
    <property type="protein sequence ID" value="KRM15710.1"/>
    <property type="molecule type" value="Genomic_DNA"/>
</dbReference>
<dbReference type="AlphaFoldDB" id="A0A0R1WCP0"/>
<protein>
    <recommendedName>
        <fullName evidence="4">Alkaline shock response membrane anchor protein AmaP</fullName>
    </recommendedName>
</protein>
<dbReference type="PATRIC" id="fig|1423779.3.peg.1883"/>
<keyword evidence="1" id="KW-1133">Transmembrane helix</keyword>
<dbReference type="RefSeq" id="WP_003711310.1">
    <property type="nucleotide sequence ID" value="NZ_AZGE01000008.1"/>
</dbReference>
<keyword evidence="1" id="KW-0812">Transmembrane</keyword>
<feature type="transmembrane region" description="Helical" evidence="1">
    <location>
        <begin position="7"/>
        <end position="29"/>
    </location>
</feature>
<dbReference type="NCBIfam" id="NF033218">
    <property type="entry name" value="anchor_AmaP"/>
    <property type="match status" value="1"/>
</dbReference>
<feature type="transmembrane region" description="Helical" evidence="1">
    <location>
        <begin position="49"/>
        <end position="71"/>
    </location>
</feature>
<evidence type="ECO:0008006" key="4">
    <source>
        <dbReference type="Google" id="ProtNLM"/>
    </source>
</evidence>
<name>A0A0R1WCP0_9LACO</name>